<reference evidence="1" key="2">
    <citation type="submission" date="2020-09" db="EMBL/GenBank/DDBJ databases">
        <authorList>
            <person name="Sun Q."/>
            <person name="Zhou Y."/>
        </authorList>
    </citation>
    <scope>NUCLEOTIDE SEQUENCE</scope>
    <source>
        <strain evidence="1">CGMCC 1.7086</strain>
    </source>
</reference>
<evidence type="ECO:0000313" key="2">
    <source>
        <dbReference type="Proteomes" id="UP000606935"/>
    </source>
</evidence>
<comment type="caution">
    <text evidence="1">The sequence shown here is derived from an EMBL/GenBank/DDBJ whole genome shotgun (WGS) entry which is preliminary data.</text>
</comment>
<sequence>MGFPPARPYYMAMHDTPPPARPLTGHIRFSPPARRFIFAFGQQPISYPVSARHKAPANQLSDGKDKQIPNFGVHLWKPSLLSEEVPEA</sequence>
<name>A0A917YY99_9ALTE</name>
<organism evidence="1 2">
    <name type="scientific">Bowmanella pacifica</name>
    <dbReference type="NCBI Taxonomy" id="502051"/>
    <lineage>
        <taxon>Bacteria</taxon>
        <taxon>Pseudomonadati</taxon>
        <taxon>Pseudomonadota</taxon>
        <taxon>Gammaproteobacteria</taxon>
        <taxon>Alteromonadales</taxon>
        <taxon>Alteromonadaceae</taxon>
        <taxon>Bowmanella</taxon>
    </lineage>
</organism>
<accession>A0A917YY99</accession>
<gene>
    <name evidence="1" type="ORF">GCM10010982_14720</name>
</gene>
<dbReference type="AlphaFoldDB" id="A0A917YY99"/>
<keyword evidence="2" id="KW-1185">Reference proteome</keyword>
<proteinExistence type="predicted"/>
<protein>
    <submittedName>
        <fullName evidence="1">Uncharacterized protein</fullName>
    </submittedName>
</protein>
<dbReference type="Proteomes" id="UP000606935">
    <property type="component" value="Unassembled WGS sequence"/>
</dbReference>
<evidence type="ECO:0000313" key="1">
    <source>
        <dbReference type="EMBL" id="GGO67680.1"/>
    </source>
</evidence>
<dbReference type="EMBL" id="BMLS01000002">
    <property type="protein sequence ID" value="GGO67680.1"/>
    <property type="molecule type" value="Genomic_DNA"/>
</dbReference>
<reference evidence="1" key="1">
    <citation type="journal article" date="2014" name="Int. J. Syst. Evol. Microbiol.">
        <title>Complete genome sequence of Corynebacterium casei LMG S-19264T (=DSM 44701T), isolated from a smear-ripened cheese.</title>
        <authorList>
            <consortium name="US DOE Joint Genome Institute (JGI-PGF)"/>
            <person name="Walter F."/>
            <person name="Albersmeier A."/>
            <person name="Kalinowski J."/>
            <person name="Ruckert C."/>
        </authorList>
    </citation>
    <scope>NUCLEOTIDE SEQUENCE</scope>
    <source>
        <strain evidence="1">CGMCC 1.7086</strain>
    </source>
</reference>